<dbReference type="AlphaFoldDB" id="A0A1J1IF46"/>
<evidence type="ECO:0000313" key="2">
    <source>
        <dbReference type="Proteomes" id="UP000183832"/>
    </source>
</evidence>
<dbReference type="EMBL" id="CVRI01000046">
    <property type="protein sequence ID" value="CRK97073.1"/>
    <property type="molecule type" value="Genomic_DNA"/>
</dbReference>
<proteinExistence type="predicted"/>
<name>A0A1J1IF46_9DIPT</name>
<organism evidence="1 2">
    <name type="scientific">Clunio marinus</name>
    <dbReference type="NCBI Taxonomy" id="568069"/>
    <lineage>
        <taxon>Eukaryota</taxon>
        <taxon>Metazoa</taxon>
        <taxon>Ecdysozoa</taxon>
        <taxon>Arthropoda</taxon>
        <taxon>Hexapoda</taxon>
        <taxon>Insecta</taxon>
        <taxon>Pterygota</taxon>
        <taxon>Neoptera</taxon>
        <taxon>Endopterygota</taxon>
        <taxon>Diptera</taxon>
        <taxon>Nematocera</taxon>
        <taxon>Chironomoidea</taxon>
        <taxon>Chironomidae</taxon>
        <taxon>Clunio</taxon>
    </lineage>
</organism>
<evidence type="ECO:0000313" key="1">
    <source>
        <dbReference type="EMBL" id="CRK97073.1"/>
    </source>
</evidence>
<reference evidence="1 2" key="1">
    <citation type="submission" date="2015-04" db="EMBL/GenBank/DDBJ databases">
        <authorList>
            <person name="Syromyatnikov M.Y."/>
            <person name="Popov V.N."/>
        </authorList>
    </citation>
    <scope>NUCLEOTIDE SEQUENCE [LARGE SCALE GENOMIC DNA]</scope>
</reference>
<protein>
    <submittedName>
        <fullName evidence="1">CLUMA_CG010496, isoform A</fullName>
    </submittedName>
</protein>
<keyword evidence="2" id="KW-1185">Reference proteome</keyword>
<sequence length="111" mass="13151">MPIALRFGYRQANFTRFESNGHKSSEFVLLLLIDFKSARDWENIMLIYDFYIKFFLHFIGLCTSYETKKKSGQQLRGHRKLKNRSNFFCPVKTDVLCVFELGKSRVWVNGL</sequence>
<accession>A0A1J1IF46</accession>
<dbReference type="Proteomes" id="UP000183832">
    <property type="component" value="Unassembled WGS sequence"/>
</dbReference>
<gene>
    <name evidence="1" type="ORF">CLUMA_CG010496</name>
</gene>